<organism evidence="2">
    <name type="scientific">bioreactor metagenome</name>
    <dbReference type="NCBI Taxonomy" id="1076179"/>
    <lineage>
        <taxon>unclassified sequences</taxon>
        <taxon>metagenomes</taxon>
        <taxon>ecological metagenomes</taxon>
    </lineage>
</organism>
<evidence type="ECO:0000313" key="2">
    <source>
        <dbReference type="EMBL" id="MPN64439.1"/>
    </source>
</evidence>
<accession>A0A645JNV4</accession>
<feature type="region of interest" description="Disordered" evidence="1">
    <location>
        <begin position="115"/>
        <end position="138"/>
    </location>
</feature>
<evidence type="ECO:0000256" key="1">
    <source>
        <dbReference type="SAM" id="MobiDB-lite"/>
    </source>
</evidence>
<gene>
    <name evidence="2" type="ORF">SDC9_212211</name>
</gene>
<dbReference type="EMBL" id="VSSQ01145323">
    <property type="protein sequence ID" value="MPN64439.1"/>
    <property type="molecule type" value="Genomic_DNA"/>
</dbReference>
<dbReference type="AlphaFoldDB" id="A0A645JNV4"/>
<reference evidence="2" key="1">
    <citation type="submission" date="2019-08" db="EMBL/GenBank/DDBJ databases">
        <authorList>
            <person name="Kucharzyk K."/>
            <person name="Murdoch R.W."/>
            <person name="Higgins S."/>
            <person name="Loffler F."/>
        </authorList>
    </citation>
    <scope>NUCLEOTIDE SEQUENCE</scope>
</reference>
<name>A0A645JNV4_9ZZZZ</name>
<sequence>MGLAFKSTTACTAPSPTSQSSAFAAWRSSRSKRSTSARASSNCPCASCSSRRLAVPVFLRSLISCHSFSRACKVRSARAWRCRALSWASEAWITSAIRLICTLRAASSVARYSMSAASDSERTRPKRSSSKAISPTPA</sequence>
<proteinExistence type="predicted"/>
<protein>
    <submittedName>
        <fullName evidence="2">Uncharacterized protein</fullName>
    </submittedName>
</protein>
<comment type="caution">
    <text evidence="2">The sequence shown here is derived from an EMBL/GenBank/DDBJ whole genome shotgun (WGS) entry which is preliminary data.</text>
</comment>